<gene>
    <name evidence="3" type="primary">LOC105430170</name>
</gene>
<evidence type="ECO:0000313" key="3">
    <source>
        <dbReference type="RefSeq" id="XP_011641866.1"/>
    </source>
</evidence>
<sequence>MAVRGVVVVRRSPPAGYNREVHHPSMSSRQDTAKCVVAVPIFSDTHLGILLILVSSRVPRSERRRSLFADSESTRACLIATRVSASRTRAPRAVYFGATAESRPRLSPPSRPPSSCPELDRQSVKLLRRDDVFSAEDDRRHETEEARVTPRGPGTLPSETPRKPVSALDFSPHAYAYARTREQFN</sequence>
<feature type="compositionally biased region" description="Basic and acidic residues" evidence="1">
    <location>
        <begin position="118"/>
        <end position="148"/>
    </location>
</feature>
<feature type="region of interest" description="Disordered" evidence="1">
    <location>
        <begin position="99"/>
        <end position="169"/>
    </location>
</feature>
<proteinExistence type="predicted"/>
<protein>
    <submittedName>
        <fullName evidence="3">Uncharacterized protein LOC105430170</fullName>
    </submittedName>
</protein>
<accession>A0A6I9WGJ3</accession>
<dbReference type="KEGG" id="pbar:105430170"/>
<dbReference type="AlphaFoldDB" id="A0A6I9WGJ3"/>
<dbReference type="Proteomes" id="UP000504615">
    <property type="component" value="Unplaced"/>
</dbReference>
<dbReference type="RefSeq" id="XP_011641866.1">
    <property type="nucleotide sequence ID" value="XM_011643564.2"/>
</dbReference>
<reference evidence="3" key="1">
    <citation type="submission" date="2025-08" db="UniProtKB">
        <authorList>
            <consortium name="RefSeq"/>
        </authorList>
    </citation>
    <scope>IDENTIFICATION</scope>
</reference>
<feature type="compositionally biased region" description="Pro residues" evidence="1">
    <location>
        <begin position="106"/>
        <end position="115"/>
    </location>
</feature>
<evidence type="ECO:0000256" key="1">
    <source>
        <dbReference type="SAM" id="MobiDB-lite"/>
    </source>
</evidence>
<organism evidence="2 3">
    <name type="scientific">Pogonomyrmex barbatus</name>
    <name type="common">red harvester ant</name>
    <dbReference type="NCBI Taxonomy" id="144034"/>
    <lineage>
        <taxon>Eukaryota</taxon>
        <taxon>Metazoa</taxon>
        <taxon>Ecdysozoa</taxon>
        <taxon>Arthropoda</taxon>
        <taxon>Hexapoda</taxon>
        <taxon>Insecta</taxon>
        <taxon>Pterygota</taxon>
        <taxon>Neoptera</taxon>
        <taxon>Endopterygota</taxon>
        <taxon>Hymenoptera</taxon>
        <taxon>Apocrita</taxon>
        <taxon>Aculeata</taxon>
        <taxon>Formicoidea</taxon>
        <taxon>Formicidae</taxon>
        <taxon>Myrmicinae</taxon>
        <taxon>Pogonomyrmex</taxon>
    </lineage>
</organism>
<name>A0A6I9WGJ3_9HYME</name>
<dbReference type="GeneID" id="105430170"/>
<evidence type="ECO:0000313" key="2">
    <source>
        <dbReference type="Proteomes" id="UP000504615"/>
    </source>
</evidence>
<keyword evidence="2" id="KW-1185">Reference proteome</keyword>